<dbReference type="InterPro" id="IPR004089">
    <property type="entry name" value="MCPsignal_dom"/>
</dbReference>
<evidence type="ECO:0000256" key="2">
    <source>
        <dbReference type="ARBA" id="ARBA00029447"/>
    </source>
</evidence>
<dbReference type="EMBL" id="BPQQ01000058">
    <property type="protein sequence ID" value="GJE02603.1"/>
    <property type="molecule type" value="Genomic_DNA"/>
</dbReference>
<feature type="coiled-coil region" evidence="4">
    <location>
        <begin position="45"/>
        <end position="72"/>
    </location>
</feature>
<dbReference type="Gene3D" id="2.40.10.220">
    <property type="entry name" value="predicted glycosyltransferase like domains"/>
    <property type="match status" value="1"/>
</dbReference>
<evidence type="ECO:0000313" key="6">
    <source>
        <dbReference type="EMBL" id="GJE02603.1"/>
    </source>
</evidence>
<organism evidence="6 7">
    <name type="scientific">Methylobacterium isbiliense</name>
    <dbReference type="NCBI Taxonomy" id="315478"/>
    <lineage>
        <taxon>Bacteria</taxon>
        <taxon>Pseudomonadati</taxon>
        <taxon>Pseudomonadota</taxon>
        <taxon>Alphaproteobacteria</taxon>
        <taxon>Hyphomicrobiales</taxon>
        <taxon>Methylobacteriaceae</taxon>
        <taxon>Methylobacterium</taxon>
    </lineage>
</organism>
<dbReference type="Proteomes" id="UP001055153">
    <property type="component" value="Unassembled WGS sequence"/>
</dbReference>
<dbReference type="PANTHER" id="PTHR32089">
    <property type="entry name" value="METHYL-ACCEPTING CHEMOTAXIS PROTEIN MCPB"/>
    <property type="match status" value="1"/>
</dbReference>
<comment type="caution">
    <text evidence="6">The sequence shown here is derived from an EMBL/GenBank/DDBJ whole genome shotgun (WGS) entry which is preliminary data.</text>
</comment>
<name>A0ABQ4SL31_9HYPH</name>
<evidence type="ECO:0000259" key="5">
    <source>
        <dbReference type="PROSITE" id="PS50111"/>
    </source>
</evidence>
<keyword evidence="4" id="KW-0175">Coiled coil</keyword>
<dbReference type="RefSeq" id="WP_238239322.1">
    <property type="nucleotide sequence ID" value="NZ_BPQQ01000058.1"/>
</dbReference>
<dbReference type="Gene3D" id="1.10.287.950">
    <property type="entry name" value="Methyl-accepting chemotaxis protein"/>
    <property type="match status" value="1"/>
</dbReference>
<gene>
    <name evidence="6" type="ORF">GMJLKIPL_4552</name>
</gene>
<protein>
    <recommendedName>
        <fullName evidence="5">Methyl-accepting transducer domain-containing protein</fullName>
    </recommendedName>
</protein>
<accession>A0ABQ4SL31</accession>
<evidence type="ECO:0000256" key="1">
    <source>
        <dbReference type="ARBA" id="ARBA00023224"/>
    </source>
</evidence>
<keyword evidence="1 3" id="KW-0807">Transducer</keyword>
<dbReference type="PROSITE" id="PS50111">
    <property type="entry name" value="CHEMOTAXIS_TRANSDUC_2"/>
    <property type="match status" value="1"/>
</dbReference>
<keyword evidence="7" id="KW-1185">Reference proteome</keyword>
<feature type="domain" description="Methyl-accepting transducer" evidence="5">
    <location>
        <begin position="30"/>
        <end position="290"/>
    </location>
</feature>
<dbReference type="InterPro" id="IPR004090">
    <property type="entry name" value="Chemotax_Me-accpt_rcpt"/>
</dbReference>
<dbReference type="SUPFAM" id="SSF141371">
    <property type="entry name" value="PilZ domain-like"/>
    <property type="match status" value="1"/>
</dbReference>
<dbReference type="SMART" id="SM00283">
    <property type="entry name" value="MA"/>
    <property type="match status" value="1"/>
</dbReference>
<dbReference type="SUPFAM" id="SSF58104">
    <property type="entry name" value="Methyl-accepting chemotaxis protein (MCP) signaling domain"/>
    <property type="match status" value="1"/>
</dbReference>
<dbReference type="PANTHER" id="PTHR32089:SF112">
    <property type="entry name" value="LYSOZYME-LIKE PROTEIN-RELATED"/>
    <property type="match status" value="1"/>
</dbReference>
<reference evidence="6" key="1">
    <citation type="journal article" date="2021" name="Front. Microbiol.">
        <title>Comprehensive Comparative Genomics and Phenotyping of Methylobacterium Species.</title>
        <authorList>
            <person name="Alessa O."/>
            <person name="Ogura Y."/>
            <person name="Fujitani Y."/>
            <person name="Takami H."/>
            <person name="Hayashi T."/>
            <person name="Sahin N."/>
            <person name="Tani A."/>
        </authorList>
    </citation>
    <scope>NUCLEOTIDE SEQUENCE</scope>
    <source>
        <strain evidence="6">DSM 17168</strain>
    </source>
</reference>
<dbReference type="PRINTS" id="PR00260">
    <property type="entry name" value="CHEMTRNSDUCR"/>
</dbReference>
<comment type="similarity">
    <text evidence="2">Belongs to the methyl-accepting chemotaxis (MCP) protein family.</text>
</comment>
<proteinExistence type="inferred from homology"/>
<evidence type="ECO:0000256" key="3">
    <source>
        <dbReference type="PROSITE-ProRule" id="PRU00284"/>
    </source>
</evidence>
<evidence type="ECO:0000313" key="7">
    <source>
        <dbReference type="Proteomes" id="UP001055153"/>
    </source>
</evidence>
<reference evidence="6" key="2">
    <citation type="submission" date="2021-08" db="EMBL/GenBank/DDBJ databases">
        <authorList>
            <person name="Tani A."/>
            <person name="Ola A."/>
            <person name="Ogura Y."/>
            <person name="Katsura K."/>
            <person name="Hayashi T."/>
        </authorList>
    </citation>
    <scope>NUCLEOTIDE SEQUENCE</scope>
    <source>
        <strain evidence="6">DSM 17168</strain>
    </source>
</reference>
<dbReference type="Pfam" id="PF00015">
    <property type="entry name" value="MCPsignal"/>
    <property type="match status" value="1"/>
</dbReference>
<sequence length="572" mass="59793">MLFRARPSASPQIAVEAVPAPVPAAPARIDSGIVDVIETDVLSAIDAVERSIAAARAEVSAMQAALAEIRAQTTRLAATAESAAGASAGLAARTDGLSATTGRIEAAMQEAGRHVDQASARGAQAASLVSTLAEAGSEIAGIVDTIAAVARQTNLLALNATIEAARAGAAGRGFAVVASEVKALSVQTAQAVEDVRTRVTRLREGASASGAAIGAVAEAIDAVRPSFALVRSLAEAQAGTVAGIVGEAARTSEQVAAAHGEAEAASRATLRVDDQAGAMERAAAAAGDEAARLSRRFVAVIRQSEAGDRRRLDRFPVELPARLPDGRRTRTVDLSEGGVLLAAPEGDPIPAGRVLRLTLETVGETEARLVATSPMGLHCAFAGMEAPVRERLLAILAATRAEYAPLIARAQSVAARIEALFEAEIAAGSLSEAVLFDTRYEPVPGSNPAQFRTAAVAPLERLLPPILEAPLVEDNRMLFCIVTDRNGFLPVHNRRYSAPQRPGDPVWNNANARNLRIFDDRTGITAARSTRPALVQAYRREVGREIVLVREVDAPIRVRGRHWGACRTAYTL</sequence>
<dbReference type="InterPro" id="IPR009875">
    <property type="entry name" value="PilZ_domain"/>
</dbReference>
<evidence type="ECO:0000256" key="4">
    <source>
        <dbReference type="SAM" id="Coils"/>
    </source>
</evidence>
<dbReference type="Pfam" id="PF07238">
    <property type="entry name" value="PilZ"/>
    <property type="match status" value="1"/>
</dbReference>